<evidence type="ECO:0000313" key="2">
    <source>
        <dbReference type="Proteomes" id="UP000187367"/>
    </source>
</evidence>
<accession>A0A1R1QM83</accession>
<organism evidence="1 2">
    <name type="scientific">Bacillus swezeyi</name>
    <dbReference type="NCBI Taxonomy" id="1925020"/>
    <lineage>
        <taxon>Bacteria</taxon>
        <taxon>Bacillati</taxon>
        <taxon>Bacillota</taxon>
        <taxon>Bacilli</taxon>
        <taxon>Bacillales</taxon>
        <taxon>Bacillaceae</taxon>
        <taxon>Bacillus</taxon>
    </lineage>
</organism>
<dbReference type="EMBL" id="MTJL01000017">
    <property type="protein sequence ID" value="OMI05757.1"/>
    <property type="molecule type" value="Genomic_DNA"/>
</dbReference>
<proteinExistence type="predicted"/>
<reference evidence="1 2" key="1">
    <citation type="submission" date="2017-01" db="EMBL/GenBank/DDBJ databases">
        <title>Bacillus phylogenomics.</title>
        <authorList>
            <person name="Dunlap C."/>
        </authorList>
    </citation>
    <scope>NUCLEOTIDE SEQUENCE [LARGE SCALE GENOMIC DNA]</scope>
    <source>
        <strain evidence="1 2">NRRL B-41282</strain>
    </source>
</reference>
<dbReference type="AlphaFoldDB" id="A0A1R1QM83"/>
<name>A0A1R1QM83_9BACI</name>
<evidence type="ECO:0000313" key="1">
    <source>
        <dbReference type="EMBL" id="OMI05757.1"/>
    </source>
</evidence>
<sequence length="68" mass="7416">MPAAQTFILQYDVVFASALPHSPVGRHIGFWSTGLFIIALKPETPRNRFGVNTSSRAPALYTLPSNAD</sequence>
<dbReference type="Proteomes" id="UP000187367">
    <property type="component" value="Unassembled WGS sequence"/>
</dbReference>
<accession>A0A1R1S3K9</accession>
<protein>
    <submittedName>
        <fullName evidence="1">Uncharacterized protein</fullName>
    </submittedName>
</protein>
<keyword evidence="2" id="KW-1185">Reference proteome</keyword>
<gene>
    <name evidence="1" type="ORF">BW143_09990</name>
</gene>
<comment type="caution">
    <text evidence="1">The sequence shown here is derived from an EMBL/GenBank/DDBJ whole genome shotgun (WGS) entry which is preliminary data.</text>
</comment>